<dbReference type="RefSeq" id="WP_169658579.1">
    <property type="nucleotide sequence ID" value="NZ_JABANE010000061.1"/>
</dbReference>
<gene>
    <name evidence="1" type="ORF">HHU12_20355</name>
</gene>
<dbReference type="EMBL" id="JABANE010000061">
    <property type="protein sequence ID" value="NME70340.1"/>
    <property type="molecule type" value="Genomic_DNA"/>
</dbReference>
<evidence type="ECO:0000313" key="2">
    <source>
        <dbReference type="Proteomes" id="UP000576082"/>
    </source>
</evidence>
<accession>A0A7X9RX72</accession>
<keyword evidence="2" id="KW-1185">Reference proteome</keyword>
<protein>
    <submittedName>
        <fullName evidence="1">Uncharacterized protein</fullName>
    </submittedName>
</protein>
<proteinExistence type="predicted"/>
<reference evidence="1 2" key="1">
    <citation type="submission" date="2020-04" db="EMBL/GenBank/DDBJ databases">
        <title>Flammeovirga sp. SR4, a novel species isolated from seawater.</title>
        <authorList>
            <person name="Wang X."/>
        </authorList>
    </citation>
    <scope>NUCLEOTIDE SEQUENCE [LARGE SCALE GENOMIC DNA]</scope>
    <source>
        <strain evidence="1 2">ATCC 23126</strain>
    </source>
</reference>
<dbReference type="AlphaFoldDB" id="A0A7X9RX72"/>
<dbReference type="Proteomes" id="UP000576082">
    <property type="component" value="Unassembled WGS sequence"/>
</dbReference>
<sequence>MTKLGEATSQAIINANIESINISEWLFTITSEEYAACSSGHQSAAQGQLPSGKRVSMNVENVAGYFMVQHYIETISEKHRVLTVSPNTTLWLDDVNYILLQITWELTVEKIDEDTSLLTCKVISETENEKFIEATHELTKDIDPQETPFQLHINEETPLFAKDIERKALAGVFMLEEV</sequence>
<name>A0A7X9RX72_9BACT</name>
<organism evidence="1 2">
    <name type="scientific">Flammeovirga aprica JL-4</name>
    <dbReference type="NCBI Taxonomy" id="694437"/>
    <lineage>
        <taxon>Bacteria</taxon>
        <taxon>Pseudomonadati</taxon>
        <taxon>Bacteroidota</taxon>
        <taxon>Cytophagia</taxon>
        <taxon>Cytophagales</taxon>
        <taxon>Flammeovirgaceae</taxon>
        <taxon>Flammeovirga</taxon>
    </lineage>
</organism>
<comment type="caution">
    <text evidence="1">The sequence shown here is derived from an EMBL/GenBank/DDBJ whole genome shotgun (WGS) entry which is preliminary data.</text>
</comment>
<evidence type="ECO:0000313" key="1">
    <source>
        <dbReference type="EMBL" id="NME70340.1"/>
    </source>
</evidence>